<proteinExistence type="predicted"/>
<reference evidence="1 2" key="1">
    <citation type="submission" date="2024-09" db="EMBL/GenBank/DDBJ databases">
        <authorList>
            <person name="Sun Q."/>
            <person name="Mori K."/>
        </authorList>
    </citation>
    <scope>NUCLEOTIDE SEQUENCE [LARGE SCALE GENOMIC DNA]</scope>
    <source>
        <strain evidence="1 2">CECT 9424</strain>
    </source>
</reference>
<dbReference type="RefSeq" id="WP_377066920.1">
    <property type="nucleotide sequence ID" value="NZ_JBHMEC010000004.1"/>
</dbReference>
<gene>
    <name evidence="1" type="ORF">ACFFU4_03020</name>
</gene>
<name>A0ABV5HXZ3_9RHOB</name>
<evidence type="ECO:0000313" key="1">
    <source>
        <dbReference type="EMBL" id="MFB9148721.1"/>
    </source>
</evidence>
<evidence type="ECO:0000313" key="2">
    <source>
        <dbReference type="Proteomes" id="UP001589670"/>
    </source>
</evidence>
<accession>A0ABV5HXZ3</accession>
<protein>
    <submittedName>
        <fullName evidence="1">Uncharacterized protein</fullName>
    </submittedName>
</protein>
<dbReference type="Proteomes" id="UP001589670">
    <property type="component" value="Unassembled WGS sequence"/>
</dbReference>
<comment type="caution">
    <text evidence="1">The sequence shown here is derived from an EMBL/GenBank/DDBJ whole genome shotgun (WGS) entry which is preliminary data.</text>
</comment>
<dbReference type="EMBL" id="JBHMEC010000004">
    <property type="protein sequence ID" value="MFB9148721.1"/>
    <property type="molecule type" value="Genomic_DNA"/>
</dbReference>
<keyword evidence="2" id="KW-1185">Reference proteome</keyword>
<organism evidence="1 2">
    <name type="scientific">Roseovarius ramblicola</name>
    <dbReference type="NCBI Taxonomy" id="2022336"/>
    <lineage>
        <taxon>Bacteria</taxon>
        <taxon>Pseudomonadati</taxon>
        <taxon>Pseudomonadota</taxon>
        <taxon>Alphaproteobacteria</taxon>
        <taxon>Rhodobacterales</taxon>
        <taxon>Roseobacteraceae</taxon>
        <taxon>Roseovarius</taxon>
    </lineage>
</organism>
<sequence>MLIGDLVPDAGQLQAEIEAIPQAQRVALALQLVRDIDDPNCALTLMRLSRLAEDHHVAIRKEQFVRDHERRLPG</sequence>